<feature type="domain" description="HD" evidence="1">
    <location>
        <begin position="58"/>
        <end position="137"/>
    </location>
</feature>
<gene>
    <name evidence="2" type="ORF">ENT99_08265</name>
    <name evidence="3" type="ORF">ENU64_07740</name>
</gene>
<dbReference type="InterPro" id="IPR006674">
    <property type="entry name" value="HD_domain"/>
</dbReference>
<evidence type="ECO:0000259" key="1">
    <source>
        <dbReference type="Pfam" id="PF01966"/>
    </source>
</evidence>
<dbReference type="GO" id="GO:0008832">
    <property type="term" value="F:dGTPase activity"/>
    <property type="evidence" value="ECO:0007669"/>
    <property type="project" value="TreeGrafter"/>
</dbReference>
<dbReference type="EMBL" id="DTAU01000152">
    <property type="protein sequence ID" value="HFQ79670.1"/>
    <property type="molecule type" value="Genomic_DNA"/>
</dbReference>
<proteinExistence type="predicted"/>
<sequence>MKSLLSRYIVTSDPVYGYIKIYDHEVSILESEAFQRLRRIKHLGVTDYAYPGATYTTFLHSIGTAHIVENMVREVLVKADVSYDDIERYVVLLRLILLLHDVGYGPYTYVFEEAILEPRQLTHEGMGARIAEEFSEISVGIEKALRDYGYTYKHVIQAINSRNIDNWPFRSQINSEINEKVLFHFFKGAFSANTIDRVLRDSYYTGAIRSVIDWRKLLYYTLPYEDGVVFDSRATDILEQILITKMRLLLHVYYDSEVRSTSIFCRNVLKKLDQEKLIDFDAIVRDVYRYLTLDDYTIFSIENVRYVKEVKSFTYGRNPYVACIEYYVPREKYFKTDIDINEIKRIVVERIRDCGTEIDVDSDLFIDVLNHLMKLIFKEREYEISTRYGDGSIVKTKIYDFLPTLFNCKVVAFRVYVKRTLSDKVCNMRYKIISSIDNEIGVY</sequence>
<dbReference type="SUPFAM" id="SSF109604">
    <property type="entry name" value="HD-domain/PDEase-like"/>
    <property type="match status" value="1"/>
</dbReference>
<evidence type="ECO:0000313" key="3">
    <source>
        <dbReference type="EMBL" id="HGT99297.1"/>
    </source>
</evidence>
<dbReference type="PANTHER" id="PTHR11373:SF4">
    <property type="entry name" value="DEOXYNUCLEOSIDE TRIPHOSPHATE TRIPHOSPHOHYDROLASE SAMHD1"/>
    <property type="match status" value="1"/>
</dbReference>
<evidence type="ECO:0000313" key="2">
    <source>
        <dbReference type="EMBL" id="HFQ79670.1"/>
    </source>
</evidence>
<reference evidence="3" key="1">
    <citation type="journal article" date="2020" name="mSystems">
        <title>Genome- and Community-Level Interaction Insights into Carbon Utilization and Element Cycling Functions of Hydrothermarchaeota in Hydrothermal Sediment.</title>
        <authorList>
            <person name="Zhou Z."/>
            <person name="Liu Y."/>
            <person name="Xu W."/>
            <person name="Pan J."/>
            <person name="Luo Z.H."/>
            <person name="Li M."/>
        </authorList>
    </citation>
    <scope>NUCLEOTIDE SEQUENCE [LARGE SCALE GENOMIC DNA]</scope>
    <source>
        <strain evidence="2">SpSt-629</strain>
        <strain evidence="3">SpSt-688</strain>
    </source>
</reference>
<dbReference type="Pfam" id="PF01966">
    <property type="entry name" value="HD"/>
    <property type="match status" value="1"/>
</dbReference>
<organism evidence="3">
    <name type="scientific">Ignisphaera aggregans</name>
    <dbReference type="NCBI Taxonomy" id="334771"/>
    <lineage>
        <taxon>Archaea</taxon>
        <taxon>Thermoproteota</taxon>
        <taxon>Thermoprotei</taxon>
        <taxon>Desulfurococcales</taxon>
        <taxon>Desulfurococcaceae</taxon>
        <taxon>Ignisphaera</taxon>
    </lineage>
</organism>
<name>A0A7J3N0I9_9CREN</name>
<dbReference type="EMBL" id="DTDH01000216">
    <property type="protein sequence ID" value="HGT99297.1"/>
    <property type="molecule type" value="Genomic_DNA"/>
</dbReference>
<dbReference type="Gene3D" id="1.10.3210.10">
    <property type="entry name" value="Hypothetical protein af1432"/>
    <property type="match status" value="1"/>
</dbReference>
<dbReference type="GO" id="GO:0006203">
    <property type="term" value="P:dGTP catabolic process"/>
    <property type="evidence" value="ECO:0007669"/>
    <property type="project" value="TreeGrafter"/>
</dbReference>
<dbReference type="PANTHER" id="PTHR11373">
    <property type="entry name" value="DEOXYNUCLEOSIDE TRIPHOSPHATE TRIPHOSPHOHYDROLASE"/>
    <property type="match status" value="1"/>
</dbReference>
<dbReference type="AlphaFoldDB" id="A0A7J3N0I9"/>
<accession>A0A7J3N0I9</accession>
<protein>
    <submittedName>
        <fullName evidence="3">HD domain-containing protein</fullName>
    </submittedName>
</protein>
<dbReference type="InterPro" id="IPR050135">
    <property type="entry name" value="dGTPase-like"/>
</dbReference>
<comment type="caution">
    <text evidence="3">The sequence shown here is derived from an EMBL/GenBank/DDBJ whole genome shotgun (WGS) entry which is preliminary data.</text>
</comment>